<protein>
    <recommendedName>
        <fullName evidence="5">Glutaminyl-peptide cyclotransferase</fullName>
        <ecNumber evidence="4">2.3.2.5</ecNumber>
    </recommendedName>
</protein>
<evidence type="ECO:0000256" key="1">
    <source>
        <dbReference type="ARBA" id="ARBA00000001"/>
    </source>
</evidence>
<comment type="function">
    <text evidence="12">Acts as a glutaminyl-peptide cyclotransferase. Responsible for the biosynthesis of pyroglutamyl peptides. Might be more efficient in the conversion of tri and tetrapeptides in vitro. Might have a relative preference for substrates containing hydrophobic amino acids in vitro.</text>
</comment>
<accession>A0A1L8DPD7</accession>
<feature type="domain" description="Peptidase M28" evidence="14">
    <location>
        <begin position="99"/>
        <end position="318"/>
    </location>
</feature>
<organism evidence="15">
    <name type="scientific">Nyssomyia neivai</name>
    <dbReference type="NCBI Taxonomy" id="330878"/>
    <lineage>
        <taxon>Eukaryota</taxon>
        <taxon>Metazoa</taxon>
        <taxon>Ecdysozoa</taxon>
        <taxon>Arthropoda</taxon>
        <taxon>Hexapoda</taxon>
        <taxon>Insecta</taxon>
        <taxon>Pterygota</taxon>
        <taxon>Neoptera</taxon>
        <taxon>Endopterygota</taxon>
        <taxon>Diptera</taxon>
        <taxon>Nematocera</taxon>
        <taxon>Psychodoidea</taxon>
        <taxon>Psychodidae</taxon>
        <taxon>Nyssomyia</taxon>
    </lineage>
</organism>
<reference evidence="15" key="1">
    <citation type="submission" date="2016-12" db="EMBL/GenBank/DDBJ databases">
        <title>An insight into the sialome and mialome of the sand fly, Nyssomyia neivai.</title>
        <authorList>
            <person name="Sebastian V."/>
            <person name="Goulart T.M."/>
            <person name="Oliveira W."/>
            <person name="Calvo E."/>
            <person name="Oliveira L.F."/>
            <person name="Pinto M.C."/>
            <person name="Rosselino A.M."/>
            <person name="Ribeiro J.M."/>
        </authorList>
    </citation>
    <scope>NUCLEOTIDE SEQUENCE</scope>
</reference>
<evidence type="ECO:0000256" key="3">
    <source>
        <dbReference type="ARBA" id="ARBA00006014"/>
    </source>
</evidence>
<dbReference type="FunFam" id="3.40.630.10:FF:000029">
    <property type="entry name" value="Glutaminyl-peptide cyclotransferase"/>
    <property type="match status" value="1"/>
</dbReference>
<dbReference type="PANTHER" id="PTHR12283">
    <property type="entry name" value="GLUTAMINYL-PEPTIDE CYCLOTRANSFERASE"/>
    <property type="match status" value="1"/>
</dbReference>
<keyword evidence="6" id="KW-0964">Secreted</keyword>
<dbReference type="GO" id="GO:0005576">
    <property type="term" value="C:extracellular region"/>
    <property type="evidence" value="ECO:0007669"/>
    <property type="project" value="UniProtKB-SubCell"/>
</dbReference>
<dbReference type="InterPro" id="IPR007484">
    <property type="entry name" value="Peptidase_M28"/>
</dbReference>
<dbReference type="EC" id="2.3.2.5" evidence="4"/>
<dbReference type="CDD" id="cd03880">
    <property type="entry name" value="M28_QC_like"/>
    <property type="match status" value="1"/>
</dbReference>
<evidence type="ECO:0000313" key="15">
    <source>
        <dbReference type="EMBL" id="JAV08316.1"/>
    </source>
</evidence>
<dbReference type="GO" id="GO:0016603">
    <property type="term" value="F:glutaminyl-peptide cyclotransferase activity"/>
    <property type="evidence" value="ECO:0007669"/>
    <property type="project" value="UniProtKB-EC"/>
</dbReference>
<evidence type="ECO:0000256" key="8">
    <source>
        <dbReference type="ARBA" id="ARBA00022723"/>
    </source>
</evidence>
<sequence length="330" mass="37964">MEVSLFLGALVLCGTFFVETSCREPRQLEDHDLHRILKKSDTNHFARILGEICVPRVVGTSGHEKVRNFIINELQTLGWNVMVDTFDDNTPFGVKTFHNIIATPGNASKYLVLAAHYDSKYFEDFEFVAATDSAVPCAMILNLAHTLQTELRSLQNPEIGLMVVFFDGEEAFVQWSDTDSIYGARHLAKVWEENGMLQKIELFVLLDLLGAPDPSFFSYFTTTEQTYNYLMLGERRLLRTGFLDNYSYSSVADRKPAKYFQPYTWAANIEDDHIPFLRRGVPILHIIPNPFPDFWHKRTDDLNAVDLVTTENLTRIFRLFIVEQLHLRLV</sequence>
<evidence type="ECO:0000256" key="12">
    <source>
        <dbReference type="ARBA" id="ARBA00057903"/>
    </source>
</evidence>
<keyword evidence="10" id="KW-1015">Disulfide bond</keyword>
<dbReference type="SUPFAM" id="SSF53187">
    <property type="entry name" value="Zn-dependent exopeptidases"/>
    <property type="match status" value="1"/>
</dbReference>
<evidence type="ECO:0000256" key="2">
    <source>
        <dbReference type="ARBA" id="ARBA00004613"/>
    </source>
</evidence>
<evidence type="ECO:0000256" key="6">
    <source>
        <dbReference type="ARBA" id="ARBA00022525"/>
    </source>
</evidence>
<evidence type="ECO:0000256" key="7">
    <source>
        <dbReference type="ARBA" id="ARBA00022679"/>
    </source>
</evidence>
<name>A0A1L8DPD7_9DIPT</name>
<feature type="signal peptide" evidence="13">
    <location>
        <begin position="1"/>
        <end position="22"/>
    </location>
</feature>
<keyword evidence="11" id="KW-0012">Acyltransferase</keyword>
<evidence type="ECO:0000256" key="13">
    <source>
        <dbReference type="SAM" id="SignalP"/>
    </source>
</evidence>
<keyword evidence="8" id="KW-0479">Metal-binding</keyword>
<evidence type="ECO:0000256" key="10">
    <source>
        <dbReference type="ARBA" id="ARBA00023157"/>
    </source>
</evidence>
<dbReference type="Pfam" id="PF04389">
    <property type="entry name" value="Peptidase_M28"/>
    <property type="match status" value="1"/>
</dbReference>
<dbReference type="PANTHER" id="PTHR12283:SF6">
    <property type="entry name" value="GLUTAMINYL-PEPTIDE CYCLOTRANSFERASE-RELATED"/>
    <property type="match status" value="1"/>
</dbReference>
<keyword evidence="7" id="KW-0808">Transferase</keyword>
<comment type="catalytic activity">
    <reaction evidence="1">
        <text>N-terminal L-glutaminyl-[peptide] = N-terminal 5-oxo-L-prolyl-[peptide] + NH4(+)</text>
        <dbReference type="Rhea" id="RHEA:23652"/>
        <dbReference type="Rhea" id="RHEA-COMP:11736"/>
        <dbReference type="Rhea" id="RHEA-COMP:11846"/>
        <dbReference type="ChEBI" id="CHEBI:28938"/>
        <dbReference type="ChEBI" id="CHEBI:64722"/>
        <dbReference type="ChEBI" id="CHEBI:87215"/>
        <dbReference type="EC" id="2.3.2.5"/>
    </reaction>
</comment>
<keyword evidence="9" id="KW-0862">Zinc</keyword>
<dbReference type="AlphaFoldDB" id="A0A1L8DPD7"/>
<evidence type="ECO:0000256" key="9">
    <source>
        <dbReference type="ARBA" id="ARBA00022833"/>
    </source>
</evidence>
<feature type="chain" id="PRO_5013018826" description="Glutaminyl-peptide cyclotransferase" evidence="13">
    <location>
        <begin position="23"/>
        <end position="330"/>
    </location>
</feature>
<dbReference type="EMBL" id="GFDF01005768">
    <property type="protein sequence ID" value="JAV08316.1"/>
    <property type="molecule type" value="Transcribed_RNA"/>
</dbReference>
<proteinExistence type="inferred from homology"/>
<comment type="similarity">
    <text evidence="3">Belongs to the glutaminyl-peptide cyclotransferase family.</text>
</comment>
<evidence type="ECO:0000256" key="5">
    <source>
        <dbReference type="ARBA" id="ARBA00016861"/>
    </source>
</evidence>
<keyword evidence="13" id="KW-0732">Signal</keyword>
<dbReference type="InterPro" id="IPR037457">
    <property type="entry name" value="M28_QC"/>
</dbReference>
<dbReference type="Gene3D" id="3.40.630.10">
    <property type="entry name" value="Zn peptidases"/>
    <property type="match status" value="1"/>
</dbReference>
<evidence type="ECO:0000259" key="14">
    <source>
        <dbReference type="Pfam" id="PF04389"/>
    </source>
</evidence>
<comment type="subcellular location">
    <subcellularLocation>
        <location evidence="2">Secreted</location>
    </subcellularLocation>
</comment>
<dbReference type="GO" id="GO:0008270">
    <property type="term" value="F:zinc ion binding"/>
    <property type="evidence" value="ECO:0007669"/>
    <property type="project" value="TreeGrafter"/>
</dbReference>
<evidence type="ECO:0000256" key="11">
    <source>
        <dbReference type="ARBA" id="ARBA00023315"/>
    </source>
</evidence>
<dbReference type="InterPro" id="IPR040234">
    <property type="entry name" value="QC/QCL"/>
</dbReference>
<evidence type="ECO:0000256" key="4">
    <source>
        <dbReference type="ARBA" id="ARBA00012012"/>
    </source>
</evidence>